<dbReference type="EMBL" id="FPAZ01000009">
    <property type="protein sequence ID" value="SFT78012.1"/>
    <property type="molecule type" value="Genomic_DNA"/>
</dbReference>
<dbReference type="InterPro" id="IPR036249">
    <property type="entry name" value="Thioredoxin-like_sf"/>
</dbReference>
<dbReference type="Gene3D" id="1.10.40.80">
    <property type="match status" value="1"/>
</dbReference>
<dbReference type="PANTHER" id="PTHR13887:SF56">
    <property type="entry name" value="THIOREDOXIN-LIKE REDUCTASE RV2466C"/>
    <property type="match status" value="1"/>
</dbReference>
<feature type="domain" description="Thioredoxin" evidence="2">
    <location>
        <begin position="5"/>
        <end position="237"/>
    </location>
</feature>
<evidence type="ECO:0000313" key="3">
    <source>
        <dbReference type="EMBL" id="SFT78012.1"/>
    </source>
</evidence>
<keyword evidence="3" id="KW-0413">Isomerase</keyword>
<keyword evidence="4" id="KW-1185">Reference proteome</keyword>
<dbReference type="SUPFAM" id="SSF52833">
    <property type="entry name" value="Thioredoxin-like"/>
    <property type="match status" value="1"/>
</dbReference>
<evidence type="ECO:0000256" key="1">
    <source>
        <dbReference type="ARBA" id="ARBA00005791"/>
    </source>
</evidence>
<dbReference type="Gene3D" id="3.40.30.10">
    <property type="entry name" value="Glutaredoxin"/>
    <property type="match status" value="1"/>
</dbReference>
<organism evidence="3 4">
    <name type="scientific">Pseudoalteromonas lipolytica</name>
    <dbReference type="NCBI Taxonomy" id="570156"/>
    <lineage>
        <taxon>Bacteria</taxon>
        <taxon>Pseudomonadati</taxon>
        <taxon>Pseudomonadota</taxon>
        <taxon>Gammaproteobacteria</taxon>
        <taxon>Alteromonadales</taxon>
        <taxon>Pseudoalteromonadaceae</taxon>
        <taxon>Pseudoalteromonas</taxon>
    </lineage>
</organism>
<dbReference type="PROSITE" id="PS51352">
    <property type="entry name" value="THIOREDOXIN_2"/>
    <property type="match status" value="1"/>
</dbReference>
<comment type="caution">
    <text evidence="3">The sequence shown here is derived from an EMBL/GenBank/DDBJ whole genome shotgun (WGS) entry which is preliminary data.</text>
</comment>
<dbReference type="GO" id="GO:0016853">
    <property type="term" value="F:isomerase activity"/>
    <property type="evidence" value="ECO:0007669"/>
    <property type="project" value="UniProtKB-KW"/>
</dbReference>
<dbReference type="Pfam" id="PF13462">
    <property type="entry name" value="Thioredoxin_4"/>
    <property type="match status" value="1"/>
</dbReference>
<dbReference type="InterPro" id="IPR013766">
    <property type="entry name" value="Thioredoxin_domain"/>
</dbReference>
<name>A0ABY1GNQ6_9GAMM</name>
<dbReference type="PROSITE" id="PS51257">
    <property type="entry name" value="PROKAR_LIPOPROTEIN"/>
    <property type="match status" value="1"/>
</dbReference>
<reference evidence="3 4" key="1">
    <citation type="submission" date="2016-10" db="EMBL/GenBank/DDBJ databases">
        <authorList>
            <person name="Varghese N."/>
            <person name="Submissions S."/>
        </authorList>
    </citation>
    <scope>NUCLEOTIDE SEQUENCE [LARGE SCALE GENOMIC DNA]</scope>
    <source>
        <strain evidence="3 4">CGMCC 1.8499</strain>
    </source>
</reference>
<accession>A0ABY1GNQ6</accession>
<comment type="similarity">
    <text evidence="1">Belongs to the thioredoxin family. DsbA subfamily.</text>
</comment>
<dbReference type="InterPro" id="IPR012336">
    <property type="entry name" value="Thioredoxin-like_fold"/>
</dbReference>
<dbReference type="RefSeq" id="WP_065979552.1">
    <property type="nucleotide sequence ID" value="NZ_FPAZ01000009.1"/>
</dbReference>
<gene>
    <name evidence="3" type="ORF">SAMN04487854_109174</name>
</gene>
<protein>
    <submittedName>
        <fullName evidence="3">Protein-disulfide isomerase</fullName>
    </submittedName>
</protein>
<sequence>MKKVVSLLFTAAILTGCQTTNNTEVSSLKSEIEKLKKNQRQIAIQVGLGELVRPEQISLSADGIWIGSQDAPLVMIEYTDLNCPFCKKFQQETWPSFKEKFVDTNQVAVLARELPLASLHPKAPFAAVMLRCANQQGKYEPVKETLFELGNSLQQSDITEIVTNNSMDQEAFDRCVKDQNVHSIVTKSINEAAQLGLSSTPSFIIGQRKNDVIENYQIVSGAASIEQFEIAVKQVVEQ</sequence>
<evidence type="ECO:0000313" key="4">
    <source>
        <dbReference type="Proteomes" id="UP000183805"/>
    </source>
</evidence>
<dbReference type="PANTHER" id="PTHR13887">
    <property type="entry name" value="GLUTATHIONE S-TRANSFERASE KAPPA"/>
    <property type="match status" value="1"/>
</dbReference>
<proteinExistence type="inferred from homology"/>
<dbReference type="Proteomes" id="UP000183805">
    <property type="component" value="Unassembled WGS sequence"/>
</dbReference>
<evidence type="ECO:0000259" key="2">
    <source>
        <dbReference type="PROSITE" id="PS51352"/>
    </source>
</evidence>